<accession>L5LX21</accession>
<keyword evidence="4" id="KW-0539">Nucleus</keyword>
<name>L5LX21_MYODS</name>
<reference evidence="6" key="1">
    <citation type="journal article" date="2013" name="Science">
        <title>Comparative analysis of bat genomes provides insight into the evolution of flight and immunity.</title>
        <authorList>
            <person name="Zhang G."/>
            <person name="Cowled C."/>
            <person name="Shi Z."/>
            <person name="Huang Z."/>
            <person name="Bishop-Lilly K.A."/>
            <person name="Fang X."/>
            <person name="Wynne J.W."/>
            <person name="Xiong Z."/>
            <person name="Baker M.L."/>
            <person name="Zhao W."/>
            <person name="Tachedjian M."/>
            <person name="Zhu Y."/>
            <person name="Zhou P."/>
            <person name="Jiang X."/>
            <person name="Ng J."/>
            <person name="Yang L."/>
            <person name="Wu L."/>
            <person name="Xiao J."/>
            <person name="Feng Y."/>
            <person name="Chen Y."/>
            <person name="Sun X."/>
            <person name="Zhang Y."/>
            <person name="Marsh G.A."/>
            <person name="Crameri G."/>
            <person name="Broder C.C."/>
            <person name="Frey K.G."/>
            <person name="Wang L.F."/>
            <person name="Wang J."/>
        </authorList>
    </citation>
    <scope>NUCLEOTIDE SEQUENCE [LARGE SCALE GENOMIC DNA]</scope>
</reference>
<dbReference type="PANTHER" id="PTHR13489">
    <property type="entry name" value="MINI-CHROMOSOME MAINTENANCE COMPLEX-BINDING PROTEIN"/>
    <property type="match status" value="1"/>
</dbReference>
<comment type="similarity">
    <text evidence="2">Belongs to the MCMBP family.</text>
</comment>
<evidence type="ECO:0000256" key="3">
    <source>
        <dbReference type="ARBA" id="ARBA00015405"/>
    </source>
</evidence>
<protein>
    <recommendedName>
        <fullName evidence="3">Mini-chromosome maintenance complex-binding protein</fullName>
    </recommendedName>
</protein>
<organism evidence="5 6">
    <name type="scientific">Myotis davidii</name>
    <name type="common">David's myotis</name>
    <dbReference type="NCBI Taxonomy" id="225400"/>
    <lineage>
        <taxon>Eukaryota</taxon>
        <taxon>Metazoa</taxon>
        <taxon>Chordata</taxon>
        <taxon>Craniata</taxon>
        <taxon>Vertebrata</taxon>
        <taxon>Euteleostomi</taxon>
        <taxon>Mammalia</taxon>
        <taxon>Eutheria</taxon>
        <taxon>Laurasiatheria</taxon>
        <taxon>Chiroptera</taxon>
        <taxon>Yangochiroptera</taxon>
        <taxon>Vespertilionidae</taxon>
        <taxon>Myotis</taxon>
    </lineage>
</organism>
<dbReference type="PANTHER" id="PTHR13489:SF0">
    <property type="entry name" value="MINI-CHROMOSOME MAINTENANCE COMPLEX-BINDING PROTEIN"/>
    <property type="match status" value="1"/>
</dbReference>
<evidence type="ECO:0000313" key="6">
    <source>
        <dbReference type="Proteomes" id="UP000010556"/>
    </source>
</evidence>
<evidence type="ECO:0000256" key="1">
    <source>
        <dbReference type="ARBA" id="ARBA00004123"/>
    </source>
</evidence>
<gene>
    <name evidence="5" type="ORF">MDA_GLEAN10006731</name>
</gene>
<dbReference type="Proteomes" id="UP000010556">
    <property type="component" value="Unassembled WGS sequence"/>
</dbReference>
<sequence>MEEYMNSLLSAVLPSVLNKFRIYLTLLRFLDYSISGEITKAVEDDFVEMRKNDPQSIPADCLHQLPIVARFLQKPRTFPEIKPGNI</sequence>
<dbReference type="GO" id="GO:0006261">
    <property type="term" value="P:DNA-templated DNA replication"/>
    <property type="evidence" value="ECO:0007669"/>
    <property type="project" value="TreeGrafter"/>
</dbReference>
<dbReference type="AlphaFoldDB" id="L5LX21"/>
<comment type="subcellular location">
    <subcellularLocation>
        <location evidence="1">Nucleus</location>
    </subcellularLocation>
</comment>
<keyword evidence="6" id="KW-1185">Reference proteome</keyword>
<evidence type="ECO:0000256" key="2">
    <source>
        <dbReference type="ARBA" id="ARBA00007925"/>
    </source>
</evidence>
<proteinExistence type="inferred from homology"/>
<dbReference type="GO" id="GO:0005634">
    <property type="term" value="C:nucleus"/>
    <property type="evidence" value="ECO:0007669"/>
    <property type="project" value="UniProtKB-SubCell"/>
</dbReference>
<dbReference type="EMBL" id="KB106698">
    <property type="protein sequence ID" value="ELK30656.1"/>
    <property type="molecule type" value="Genomic_DNA"/>
</dbReference>
<dbReference type="InterPro" id="IPR019140">
    <property type="entry name" value="MCM_complex-bd"/>
</dbReference>
<dbReference type="GO" id="GO:0003682">
    <property type="term" value="F:chromatin binding"/>
    <property type="evidence" value="ECO:0007669"/>
    <property type="project" value="TreeGrafter"/>
</dbReference>
<evidence type="ECO:0000256" key="4">
    <source>
        <dbReference type="ARBA" id="ARBA00023242"/>
    </source>
</evidence>
<evidence type="ECO:0000313" key="5">
    <source>
        <dbReference type="EMBL" id="ELK30656.1"/>
    </source>
</evidence>
<dbReference type="Pfam" id="PF09739">
    <property type="entry name" value="MCM_bind"/>
    <property type="match status" value="1"/>
</dbReference>